<feature type="domain" description="Capsule synthesis protein CapA" evidence="4">
    <location>
        <begin position="82"/>
        <end position="334"/>
    </location>
</feature>
<evidence type="ECO:0000256" key="2">
    <source>
        <dbReference type="SAM" id="MobiDB-lite"/>
    </source>
</evidence>
<dbReference type="SMART" id="SM00854">
    <property type="entry name" value="PGA_cap"/>
    <property type="match status" value="1"/>
</dbReference>
<sequence length="439" mass="44658">MNRRHARAQRTRPWGFIAASGAIACAVAAAATVIALQPGSDGSQAATGPAPSSSASTPVDPAPTTDPTPEPTPEPVPDAEFTIVAAGDVLPHIPVLASAKSGGSYDFSPLLADLDPWIAGADLALCHFEVPVAPAGVAPSGYPMFGTVAALVDDLAAQGWDGCSTASNHSVDRGFGGLQATLDAFDGAGLGHVGTARTEREAQEPQLYTLERAGQAITVAQLSATYGTNGLPVPSDAPWSVQLIDADEIVAQAVAAREAGADLVVVSMHAGTEYRTDPTPEQVALATALAASGEIDLYIGHHAHVPQPIELLPGGREGQGMWVAYGLGNMISNQDTACCVAATASGLLVTATVVKPADGPARVSGVEWTALGVDRVGGHRVHLLHAAAYGTNPGTLSSAQWQDRYDALRAAVGTQAPERVAAPVATGDPATVVQRMPPG</sequence>
<dbReference type="InterPro" id="IPR052169">
    <property type="entry name" value="CW_Biosynth-Accessory"/>
</dbReference>
<feature type="compositionally biased region" description="Pro residues" evidence="2">
    <location>
        <begin position="60"/>
        <end position="76"/>
    </location>
</feature>
<dbReference type="AlphaFoldDB" id="A0A1G6NR99"/>
<feature type="signal peptide" evidence="3">
    <location>
        <begin position="1"/>
        <end position="30"/>
    </location>
</feature>
<evidence type="ECO:0000256" key="3">
    <source>
        <dbReference type="SAM" id="SignalP"/>
    </source>
</evidence>
<proteinExistence type="inferred from homology"/>
<name>A0A1G6NR99_9MICO</name>
<evidence type="ECO:0000313" key="6">
    <source>
        <dbReference type="Proteomes" id="UP000199039"/>
    </source>
</evidence>
<feature type="chain" id="PRO_5039404848" evidence="3">
    <location>
        <begin position="31"/>
        <end position="439"/>
    </location>
</feature>
<dbReference type="PROSITE" id="PS51257">
    <property type="entry name" value="PROKAR_LIPOPROTEIN"/>
    <property type="match status" value="1"/>
</dbReference>
<keyword evidence="3" id="KW-0732">Signal</keyword>
<keyword evidence="6" id="KW-1185">Reference proteome</keyword>
<evidence type="ECO:0000313" key="5">
    <source>
        <dbReference type="EMBL" id="SDC70258.1"/>
    </source>
</evidence>
<dbReference type="InterPro" id="IPR019079">
    <property type="entry name" value="Capsule_synth_CapA"/>
</dbReference>
<gene>
    <name evidence="5" type="ORF">SAMN05216410_2210</name>
</gene>
<dbReference type="RefSeq" id="WP_245701040.1">
    <property type="nucleotide sequence ID" value="NZ_FMYH01000003.1"/>
</dbReference>
<feature type="compositionally biased region" description="Low complexity" evidence="2">
    <location>
        <begin position="45"/>
        <end position="59"/>
    </location>
</feature>
<dbReference type="EMBL" id="FMYH01000003">
    <property type="protein sequence ID" value="SDC70258.1"/>
    <property type="molecule type" value="Genomic_DNA"/>
</dbReference>
<dbReference type="InterPro" id="IPR029052">
    <property type="entry name" value="Metallo-depent_PP-like"/>
</dbReference>
<dbReference type="Pfam" id="PF09587">
    <property type="entry name" value="PGA_cap"/>
    <property type="match status" value="1"/>
</dbReference>
<evidence type="ECO:0000259" key="4">
    <source>
        <dbReference type="SMART" id="SM00854"/>
    </source>
</evidence>
<dbReference type="PANTHER" id="PTHR33393:SF13">
    <property type="entry name" value="PGA BIOSYNTHESIS PROTEIN CAPA"/>
    <property type="match status" value="1"/>
</dbReference>
<reference evidence="5 6" key="1">
    <citation type="submission" date="2016-09" db="EMBL/GenBank/DDBJ databases">
        <authorList>
            <person name="Capua I."/>
            <person name="De Benedictis P."/>
            <person name="Joannis T."/>
            <person name="Lombin L.H."/>
            <person name="Cattoli G."/>
        </authorList>
    </citation>
    <scope>NUCLEOTIDE SEQUENCE [LARGE SCALE GENOMIC DNA]</scope>
    <source>
        <strain evidence="5 6">ISLP-3</strain>
    </source>
</reference>
<dbReference type="Proteomes" id="UP000199039">
    <property type="component" value="Unassembled WGS sequence"/>
</dbReference>
<dbReference type="STRING" id="1814289.SAMN05216410_2210"/>
<dbReference type="PANTHER" id="PTHR33393">
    <property type="entry name" value="POLYGLUTAMINE SYNTHESIS ACCESSORY PROTEIN RV0574C-RELATED"/>
    <property type="match status" value="1"/>
</dbReference>
<protein>
    <submittedName>
        <fullName evidence="5">Poly-gamma-glutamate synthesis protein (Capsule biosynthesis protein)</fullName>
    </submittedName>
</protein>
<organism evidence="5 6">
    <name type="scientific">Sanguibacter gelidistatuariae</name>
    <dbReference type="NCBI Taxonomy" id="1814289"/>
    <lineage>
        <taxon>Bacteria</taxon>
        <taxon>Bacillati</taxon>
        <taxon>Actinomycetota</taxon>
        <taxon>Actinomycetes</taxon>
        <taxon>Micrococcales</taxon>
        <taxon>Sanguibacteraceae</taxon>
        <taxon>Sanguibacter</taxon>
    </lineage>
</organism>
<comment type="similarity">
    <text evidence="1">Belongs to the CapA family.</text>
</comment>
<dbReference type="Gene3D" id="3.60.21.10">
    <property type="match status" value="1"/>
</dbReference>
<dbReference type="CDD" id="cd07381">
    <property type="entry name" value="MPP_CapA"/>
    <property type="match status" value="1"/>
</dbReference>
<feature type="region of interest" description="Disordered" evidence="2">
    <location>
        <begin position="40"/>
        <end position="78"/>
    </location>
</feature>
<evidence type="ECO:0000256" key="1">
    <source>
        <dbReference type="ARBA" id="ARBA00005662"/>
    </source>
</evidence>
<accession>A0A1G6NR99</accession>
<dbReference type="SUPFAM" id="SSF56300">
    <property type="entry name" value="Metallo-dependent phosphatases"/>
    <property type="match status" value="1"/>
</dbReference>